<proteinExistence type="predicted"/>
<gene>
    <name evidence="2" type="ordered locus">Pyrfu_1894</name>
</gene>
<evidence type="ECO:0000313" key="3">
    <source>
        <dbReference type="Proteomes" id="UP000001037"/>
    </source>
</evidence>
<dbReference type="EMBL" id="CP002838">
    <property type="protein sequence ID" value="AEM39747.1"/>
    <property type="molecule type" value="Genomic_DNA"/>
</dbReference>
<reference evidence="2 3" key="1">
    <citation type="journal article" date="2011" name="Stand. Genomic Sci.">
        <title>Complete genome sequence of the hyperthermophilic chemolithoautotroph Pyrolobus fumarii type strain (1A).</title>
        <authorList>
            <person name="Anderson I."/>
            <person name="Goker M."/>
            <person name="Nolan M."/>
            <person name="Lucas S."/>
            <person name="Hammon N."/>
            <person name="Deshpande S."/>
            <person name="Cheng J.F."/>
            <person name="Tapia R."/>
            <person name="Han C."/>
            <person name="Goodwin L."/>
            <person name="Pitluck S."/>
            <person name="Huntemann M."/>
            <person name="Liolios K."/>
            <person name="Ivanova N."/>
            <person name="Pagani I."/>
            <person name="Mavromatis K."/>
            <person name="Ovchinikova G."/>
            <person name="Pati A."/>
            <person name="Chen A."/>
            <person name="Palaniappan K."/>
            <person name="Land M."/>
            <person name="Hauser L."/>
            <person name="Brambilla E.M."/>
            <person name="Huber H."/>
            <person name="Yasawong M."/>
            <person name="Rohde M."/>
            <person name="Spring S."/>
            <person name="Abt B."/>
            <person name="Sikorski J."/>
            <person name="Wirth R."/>
            <person name="Detter J.C."/>
            <person name="Woyke T."/>
            <person name="Bristow J."/>
            <person name="Eisen J.A."/>
            <person name="Markowitz V."/>
            <person name="Hugenholtz P."/>
            <person name="Kyrpides N.C."/>
            <person name="Klenk H.P."/>
            <person name="Lapidus A."/>
        </authorList>
    </citation>
    <scope>NUCLEOTIDE SEQUENCE [LARGE SCALE GENOMIC DNA]</scope>
    <source>
        <strain evidence="3">DSM 11204 / 1A</strain>
    </source>
</reference>
<dbReference type="InParanoid" id="G0ED69"/>
<dbReference type="AlphaFoldDB" id="G0ED69"/>
<keyword evidence="3" id="KW-1185">Reference proteome</keyword>
<dbReference type="KEGG" id="pfm:Pyrfu_1894"/>
<dbReference type="STRING" id="694429.Pyrfu_1894"/>
<dbReference type="HOGENOM" id="CLU_2152708_0_0_2"/>
<evidence type="ECO:0000313" key="2">
    <source>
        <dbReference type="EMBL" id="AEM39747.1"/>
    </source>
</evidence>
<feature type="region of interest" description="Disordered" evidence="1">
    <location>
        <begin position="87"/>
        <end position="111"/>
    </location>
</feature>
<dbReference type="Proteomes" id="UP000001037">
    <property type="component" value="Chromosome"/>
</dbReference>
<name>G0ED69_PYRF1</name>
<sequence>MVSKPLWLDEEKLVKLVRRARERWPDFEVLRIEQRMSKQVLIVQVQGYRLKLIIYRDGRVRCYGPLEGATLALKRMAMRVIGVDEQVESGEESSGSPVGRAAPHKSVRRRR</sequence>
<accession>G0ED69</accession>
<feature type="compositionally biased region" description="Basic residues" evidence="1">
    <location>
        <begin position="102"/>
        <end position="111"/>
    </location>
</feature>
<organism evidence="2 3">
    <name type="scientific">Pyrolobus fumarii (strain DSM 11204 / 1A)</name>
    <dbReference type="NCBI Taxonomy" id="694429"/>
    <lineage>
        <taxon>Archaea</taxon>
        <taxon>Thermoproteota</taxon>
        <taxon>Thermoprotei</taxon>
        <taxon>Desulfurococcales</taxon>
        <taxon>Pyrodictiaceae</taxon>
        <taxon>Pyrolobus</taxon>
    </lineage>
</organism>
<protein>
    <submittedName>
        <fullName evidence="2">Uncharacterized protein</fullName>
    </submittedName>
</protein>
<evidence type="ECO:0000256" key="1">
    <source>
        <dbReference type="SAM" id="MobiDB-lite"/>
    </source>
</evidence>